<evidence type="ECO:0000313" key="3">
    <source>
        <dbReference type="Proteomes" id="UP000054166"/>
    </source>
</evidence>
<reference evidence="2 3" key="1">
    <citation type="submission" date="2014-04" db="EMBL/GenBank/DDBJ databases">
        <authorList>
            <consortium name="DOE Joint Genome Institute"/>
            <person name="Kuo A."/>
            <person name="Tarkka M."/>
            <person name="Buscot F."/>
            <person name="Kohler A."/>
            <person name="Nagy L.G."/>
            <person name="Floudas D."/>
            <person name="Copeland A."/>
            <person name="Barry K.W."/>
            <person name="Cichocki N."/>
            <person name="Veneault-Fourrey C."/>
            <person name="LaButti K."/>
            <person name="Lindquist E.A."/>
            <person name="Lipzen A."/>
            <person name="Lundell T."/>
            <person name="Morin E."/>
            <person name="Murat C."/>
            <person name="Sun H."/>
            <person name="Tunlid A."/>
            <person name="Henrissat B."/>
            <person name="Grigoriev I.V."/>
            <person name="Hibbett D.S."/>
            <person name="Martin F."/>
            <person name="Nordberg H.P."/>
            <person name="Cantor M.N."/>
            <person name="Hua S.X."/>
        </authorList>
    </citation>
    <scope>NUCLEOTIDE SEQUENCE [LARGE SCALE GENOMIC DNA]</scope>
    <source>
        <strain evidence="2 3">F 1598</strain>
    </source>
</reference>
<dbReference type="HOGENOM" id="CLU_021534_1_0_1"/>
<feature type="transmembrane region" description="Helical" evidence="1">
    <location>
        <begin position="40"/>
        <end position="61"/>
    </location>
</feature>
<evidence type="ECO:0000313" key="2">
    <source>
        <dbReference type="EMBL" id="KIM87831.1"/>
    </source>
</evidence>
<dbReference type="PANTHER" id="PTHR37544">
    <property type="entry name" value="SPRAY-RELATED"/>
    <property type="match status" value="1"/>
</dbReference>
<keyword evidence="3" id="KW-1185">Reference proteome</keyword>
<proteinExistence type="predicted"/>
<feature type="transmembrane region" description="Helical" evidence="1">
    <location>
        <begin position="81"/>
        <end position="106"/>
    </location>
</feature>
<gene>
    <name evidence="2" type="ORF">PILCRDRAFT_3565</name>
</gene>
<evidence type="ECO:0000256" key="1">
    <source>
        <dbReference type="SAM" id="Phobius"/>
    </source>
</evidence>
<feature type="transmembrane region" description="Helical" evidence="1">
    <location>
        <begin position="479"/>
        <end position="497"/>
    </location>
</feature>
<dbReference type="OrthoDB" id="3248909at2759"/>
<reference evidence="3" key="2">
    <citation type="submission" date="2015-01" db="EMBL/GenBank/DDBJ databases">
        <title>Evolutionary Origins and Diversification of the Mycorrhizal Mutualists.</title>
        <authorList>
            <consortium name="DOE Joint Genome Institute"/>
            <consortium name="Mycorrhizal Genomics Consortium"/>
            <person name="Kohler A."/>
            <person name="Kuo A."/>
            <person name="Nagy L.G."/>
            <person name="Floudas D."/>
            <person name="Copeland A."/>
            <person name="Barry K.W."/>
            <person name="Cichocki N."/>
            <person name="Veneault-Fourrey C."/>
            <person name="LaButti K."/>
            <person name="Lindquist E.A."/>
            <person name="Lipzen A."/>
            <person name="Lundell T."/>
            <person name="Morin E."/>
            <person name="Murat C."/>
            <person name="Riley R."/>
            <person name="Ohm R."/>
            <person name="Sun H."/>
            <person name="Tunlid A."/>
            <person name="Henrissat B."/>
            <person name="Grigoriev I.V."/>
            <person name="Hibbett D.S."/>
            <person name="Martin F."/>
        </authorList>
    </citation>
    <scope>NUCLEOTIDE SEQUENCE [LARGE SCALE GENOMIC DNA]</scope>
    <source>
        <strain evidence="3">F 1598</strain>
    </source>
</reference>
<dbReference type="Proteomes" id="UP000054166">
    <property type="component" value="Unassembled WGS sequence"/>
</dbReference>
<keyword evidence="1" id="KW-0472">Membrane</keyword>
<name>A0A0C3GB23_PILCF</name>
<dbReference type="Pfam" id="PF11915">
    <property type="entry name" value="DUF3433"/>
    <property type="match status" value="1"/>
</dbReference>
<dbReference type="InterPro" id="IPR021840">
    <property type="entry name" value="DUF3433"/>
</dbReference>
<dbReference type="InParanoid" id="A0A0C3GB23"/>
<dbReference type="STRING" id="765440.A0A0C3GB23"/>
<protein>
    <submittedName>
        <fullName evidence="2">Uncharacterized protein</fullName>
    </submittedName>
</protein>
<dbReference type="EMBL" id="KN832978">
    <property type="protein sequence ID" value="KIM87831.1"/>
    <property type="molecule type" value="Genomic_DNA"/>
</dbReference>
<keyword evidence="1" id="KW-0812">Transmembrane</keyword>
<sequence length="580" mass="62405">MDDQLDHAPLRPIETKIRNSVHLIPTPDIKSQLPRRYEPFIIKGWVIAAIACFMVGLAIALEAALAVSNKNQGFSVPQKNVFSFVSTQFLTSFSPSIIIVPLALIWESTDQILRRYQPYVTLAIEYPSAEEGLLLDYIALNKLETLLSSFRHKHWLIFISTITALAALLLQPLAGSVLAVKPSPFTRPGNVTNTQSVGLAPDAGQLTGFLAAAGYADASVFDGLEDPPFVMGGWTAAKFTFPNDPGLNGSMTVNTVGIQTKVNCAVPSTFNLNVPGTGNNTIQSTSAQGCSGAVTFNPFSSEEQYGVVPATNCGSATSLNFSPVMFWFFHTNAQGEPEARSVFCQPTFGIFNIKATANLNNGSLVNVTVLSGYTQPNNVTGTQPYNGVLFDTSSSDAFVQARATAIQSEVSGTMLRSATQQPNGPQASFDDPNGFLNIANHVYTQHLAFSAKSAYFVADNQALPAQMTSLVPKLLVQPLAAHALSAILLGIALAGLYTHMSHRRARRNLLLTTPPGSIASTIALTSRSGFGELLLPYDDKATIRRKLAGLKFYLDPRTGAILADDAVEYDSYARVVQMRQ</sequence>
<feature type="transmembrane region" description="Helical" evidence="1">
    <location>
        <begin position="155"/>
        <end position="174"/>
    </location>
</feature>
<organism evidence="2 3">
    <name type="scientific">Piloderma croceum (strain F 1598)</name>
    <dbReference type="NCBI Taxonomy" id="765440"/>
    <lineage>
        <taxon>Eukaryota</taxon>
        <taxon>Fungi</taxon>
        <taxon>Dikarya</taxon>
        <taxon>Basidiomycota</taxon>
        <taxon>Agaricomycotina</taxon>
        <taxon>Agaricomycetes</taxon>
        <taxon>Agaricomycetidae</taxon>
        <taxon>Atheliales</taxon>
        <taxon>Atheliaceae</taxon>
        <taxon>Piloderma</taxon>
    </lineage>
</organism>
<accession>A0A0C3GB23</accession>
<dbReference type="PANTHER" id="PTHR37544:SF3">
    <property type="entry name" value="SPRAY"/>
    <property type="match status" value="1"/>
</dbReference>
<dbReference type="AlphaFoldDB" id="A0A0C3GB23"/>
<keyword evidence="1" id="KW-1133">Transmembrane helix</keyword>